<reference evidence="1 2" key="1">
    <citation type="submission" date="2020-02" db="EMBL/GenBank/DDBJ databases">
        <authorList>
            <person name="Khan S.A."/>
            <person name="Jeon C.O."/>
            <person name="Chun B.H."/>
        </authorList>
    </citation>
    <scope>NUCLEOTIDE SEQUENCE [LARGE SCALE GENOMIC DNA]</scope>
    <source>
        <strain evidence="1 2">H239</strain>
    </source>
</reference>
<dbReference type="RefSeq" id="WP_164534441.1">
    <property type="nucleotide sequence ID" value="NZ_JAALFG010000002.1"/>
</dbReference>
<evidence type="ECO:0000313" key="2">
    <source>
        <dbReference type="Proteomes" id="UP000474802"/>
    </source>
</evidence>
<gene>
    <name evidence="1" type="ORF">G5575_11550</name>
</gene>
<organism evidence="1 2">
    <name type="scientific">Devosia aurantiaca</name>
    <dbReference type="NCBI Taxonomy" id="2714858"/>
    <lineage>
        <taxon>Bacteria</taxon>
        <taxon>Pseudomonadati</taxon>
        <taxon>Pseudomonadota</taxon>
        <taxon>Alphaproteobacteria</taxon>
        <taxon>Hyphomicrobiales</taxon>
        <taxon>Devosiaceae</taxon>
        <taxon>Devosia</taxon>
    </lineage>
</organism>
<keyword evidence="2" id="KW-1185">Reference proteome</keyword>
<dbReference type="Proteomes" id="UP000474802">
    <property type="component" value="Unassembled WGS sequence"/>
</dbReference>
<dbReference type="AlphaFoldDB" id="A0A6M1SV04"/>
<evidence type="ECO:0000313" key="1">
    <source>
        <dbReference type="EMBL" id="NGP18213.1"/>
    </source>
</evidence>
<sequence>MIAKVTTRPVTFRHRFVLANMPQAHAPGTFDLVMEQVPLDVSWQAYRTSCQLMLVDGGTTSAISVTMAEVEAALRADSQHDVNSGLS</sequence>
<accession>A0A6M1SV04</accession>
<proteinExistence type="predicted"/>
<protein>
    <submittedName>
        <fullName evidence="1">Uncharacterized protein</fullName>
    </submittedName>
</protein>
<name>A0A6M1SV04_9HYPH</name>
<reference evidence="1 2" key="2">
    <citation type="submission" date="2020-03" db="EMBL/GenBank/DDBJ databases">
        <title>Devosia chinhatensis sp. nov., isolated from a hexachlorocyclohexane (HCH) dump site in India.</title>
        <authorList>
            <person name="Kumar M."/>
            <person name="Lal R."/>
        </authorList>
    </citation>
    <scope>NUCLEOTIDE SEQUENCE [LARGE SCALE GENOMIC DNA]</scope>
    <source>
        <strain evidence="1 2">H239</strain>
    </source>
</reference>
<comment type="caution">
    <text evidence="1">The sequence shown here is derived from an EMBL/GenBank/DDBJ whole genome shotgun (WGS) entry which is preliminary data.</text>
</comment>
<dbReference type="EMBL" id="JAALFG010000002">
    <property type="protein sequence ID" value="NGP18213.1"/>
    <property type="molecule type" value="Genomic_DNA"/>
</dbReference>